<feature type="region of interest" description="Disordered" evidence="1">
    <location>
        <begin position="1446"/>
        <end position="1469"/>
    </location>
</feature>
<feature type="domain" description="PPM-type phosphatase" evidence="2">
    <location>
        <begin position="1140"/>
        <end position="1433"/>
    </location>
</feature>
<dbReference type="PANTHER" id="PTHR47992">
    <property type="entry name" value="PROTEIN PHOSPHATASE"/>
    <property type="match status" value="1"/>
</dbReference>
<evidence type="ECO:0000256" key="1">
    <source>
        <dbReference type="SAM" id="MobiDB-lite"/>
    </source>
</evidence>
<dbReference type="SUPFAM" id="SSF50249">
    <property type="entry name" value="Nucleic acid-binding proteins"/>
    <property type="match status" value="1"/>
</dbReference>
<dbReference type="SUPFAM" id="SSF81606">
    <property type="entry name" value="PP2C-like"/>
    <property type="match status" value="1"/>
</dbReference>
<feature type="region of interest" description="Disordered" evidence="1">
    <location>
        <begin position="855"/>
        <end position="929"/>
    </location>
</feature>
<evidence type="ECO:0008006" key="6">
    <source>
        <dbReference type="Google" id="ProtNLM"/>
    </source>
</evidence>
<feature type="region of interest" description="Disordered" evidence="1">
    <location>
        <begin position="208"/>
        <end position="235"/>
    </location>
</feature>
<dbReference type="GO" id="GO:0004722">
    <property type="term" value="F:protein serine/threonine phosphatase activity"/>
    <property type="evidence" value="ECO:0007669"/>
    <property type="project" value="InterPro"/>
</dbReference>
<accession>A0AA36JDW7</accession>
<feature type="compositionally biased region" description="Basic and acidic residues" evidence="1">
    <location>
        <begin position="1019"/>
        <end position="1037"/>
    </location>
</feature>
<dbReference type="PROSITE" id="PS51746">
    <property type="entry name" value="PPM_2"/>
    <property type="match status" value="1"/>
</dbReference>
<feature type="region of interest" description="Disordered" evidence="1">
    <location>
        <begin position="1006"/>
        <end position="1037"/>
    </location>
</feature>
<dbReference type="Proteomes" id="UP001178507">
    <property type="component" value="Unassembled WGS sequence"/>
</dbReference>
<feature type="region of interest" description="Disordered" evidence="1">
    <location>
        <begin position="257"/>
        <end position="297"/>
    </location>
</feature>
<dbReference type="SMART" id="SM00332">
    <property type="entry name" value="PP2Cc"/>
    <property type="match status" value="1"/>
</dbReference>
<feature type="compositionally biased region" description="Basic and acidic residues" evidence="1">
    <location>
        <begin position="855"/>
        <end position="866"/>
    </location>
</feature>
<comment type="caution">
    <text evidence="4">The sequence shown here is derived from an EMBL/GenBank/DDBJ whole genome shotgun (WGS) entry which is preliminary data.</text>
</comment>
<dbReference type="InterPro" id="IPR002059">
    <property type="entry name" value="CSP_DNA-bd"/>
</dbReference>
<protein>
    <recommendedName>
        <fullName evidence="6">Protein-serine/threonine phosphatase</fullName>
    </recommendedName>
</protein>
<dbReference type="GO" id="GO:0003676">
    <property type="term" value="F:nucleic acid binding"/>
    <property type="evidence" value="ECO:0007669"/>
    <property type="project" value="InterPro"/>
</dbReference>
<evidence type="ECO:0000259" key="3">
    <source>
        <dbReference type="PROSITE" id="PS51857"/>
    </source>
</evidence>
<dbReference type="InterPro" id="IPR036457">
    <property type="entry name" value="PPM-type-like_dom_sf"/>
</dbReference>
<feature type="domain" description="CSD" evidence="3">
    <location>
        <begin position="1032"/>
        <end position="1106"/>
    </location>
</feature>
<dbReference type="EMBL" id="CAUJNA010003538">
    <property type="protein sequence ID" value="CAJ1404410.1"/>
    <property type="molecule type" value="Genomic_DNA"/>
</dbReference>
<feature type="compositionally biased region" description="Polar residues" evidence="1">
    <location>
        <begin position="879"/>
        <end position="888"/>
    </location>
</feature>
<feature type="compositionally biased region" description="Basic and acidic residues" evidence="1">
    <location>
        <begin position="276"/>
        <end position="289"/>
    </location>
</feature>
<dbReference type="CDD" id="cd00143">
    <property type="entry name" value="PP2Cc"/>
    <property type="match status" value="1"/>
</dbReference>
<evidence type="ECO:0000259" key="2">
    <source>
        <dbReference type="PROSITE" id="PS51746"/>
    </source>
</evidence>
<sequence>MALMMIALGSPGATRIRSEDGPAYDMADGGAASSSPTVGDPMAQIRAMAELAIETARANQAAIQSLVQLQADNLTAQAARNVSGQNISGKDLVAATLRPELAEIGTGWKQISETCWAVKLFGMNFTDVAASLPRAEVDSKIEELQEPTELITLAHRGYQEAAVDEARRDVPAEALVPVDEHEVEFEGKMLTMKAQDMRAEQKVHNEILQGEKRKANSPPGVSQQSKSGMQGWQQHSEACPGITLVTLEVIWDLEGRGDRATGEGDEAASDPETVVPDERTATRAKKGESEDQSEPADEVLELPYDEQQAETMIEHDHQLTGDVEAEQGFKSSEGDSELLYYPVGPGGEEPQLAESDLQAIDDLAKRMEVDRLMTMGVLKPISKQEAQELGLRTLSTKFVTTWRPKQQDQVPKFMRRARFVAREFHWDDPHRQQLFAPATSSLVIRLLPALFQHKKAEGLDWVMIALDISDAYLTVDQQIPTCVNAWIDGEEWTFQLDKLLPGQRDGAREWHGAFTSFVKEKVGVEGCTVCPSVLRAAEGFNGLLHVDDMLGIGTEEFIMERLVPAVESRYKVTYELITKPGQELWFLKRKLIYHRSLRFIIQPHQKNFTKLFELMNINPDRVNPRAAPMPSGGAQAKLADNPLEEPSASKYRAAVGLLLYMSTDLVDCQYCIKTLAQCMAHPGFGEYEALMMKENTRLAIRIEHDALSRDNEPNGLDNQHDWIMDAIEIGKRCASLPPFLWPTDHTHMWMFPAYLEVRAPMGSGRLQASVSTVSCRAWVCPKRTCVELETDELGSELPDLKKQEARDGHLPVMGRVSAGVDAGPQAVQEKSLAVAETAERLALEVRLRKKACEWESTKPEKKEKAAKEKRRAATPSPSPARSESQKNLSDFEGELSRSPSREKKRGRAQPSRSPERVPPTQFEDYEPANDGSGWYVYKKTGKWKFHPETGLYFHLKSQVYYTPKESDHRFFRRIDDDDDPLVKKMKQSEEMRKAISKTEFVKFEIDGAQAEAPPVEPEPAPKPEKEKEEDARQEGRVNKWDSEKGFGFIMPAGKEEGGDVGKGLFVHRKFIVGSTPTNPINLKEGVKVSFKQGMQDSKPCALEVLMLGADGKPLPIHAGAQTLEEKKKSYHVSAESLGLRVHAESWPGLKKTLQDRYVMDEPLEELGVYFAVLDGHGGTQVADMAKEKLHKNVLQQMRQKQVQPASRDEKIKMAIKEAFLQTDKEILGLSERKKFELVGSTCVSVILHGNPKLGTALRLVVSNLGDSRAVLCRAGTAVPVSEDHKPTRIDEKKRIERVGGLVLQVRGAWRVATSTNPNSMNKAARREYQGLAMTRSFGDLHFKRPIGLAIAEPEVQVISLSDKDLFIVLATDGVFDVLGNQEVIDLAMRHWREPEEAAKNIVRSAYKRPGAKPRRNPPPCRRQKRITAHSLNTLRGKPRGAKIKRTAEMASTRAKKGSPTSELVPPCPA</sequence>
<organism evidence="4 5">
    <name type="scientific">Effrenium voratum</name>
    <dbReference type="NCBI Taxonomy" id="2562239"/>
    <lineage>
        <taxon>Eukaryota</taxon>
        <taxon>Sar</taxon>
        <taxon>Alveolata</taxon>
        <taxon>Dinophyceae</taxon>
        <taxon>Suessiales</taxon>
        <taxon>Symbiodiniaceae</taxon>
        <taxon>Effrenium</taxon>
    </lineage>
</organism>
<dbReference type="Gene3D" id="3.60.40.10">
    <property type="entry name" value="PPM-type phosphatase domain"/>
    <property type="match status" value="1"/>
</dbReference>
<dbReference type="InterPro" id="IPR012340">
    <property type="entry name" value="NA-bd_OB-fold"/>
</dbReference>
<evidence type="ECO:0000313" key="4">
    <source>
        <dbReference type="EMBL" id="CAJ1404410.1"/>
    </source>
</evidence>
<reference evidence="4" key="1">
    <citation type="submission" date="2023-08" db="EMBL/GenBank/DDBJ databases">
        <authorList>
            <person name="Chen Y."/>
            <person name="Shah S."/>
            <person name="Dougan E. K."/>
            <person name="Thang M."/>
            <person name="Chan C."/>
        </authorList>
    </citation>
    <scope>NUCLEOTIDE SEQUENCE</scope>
</reference>
<dbReference type="CDD" id="cd04458">
    <property type="entry name" value="CSP_CDS"/>
    <property type="match status" value="1"/>
</dbReference>
<name>A0AA36JDW7_9DINO</name>
<keyword evidence="5" id="KW-1185">Reference proteome</keyword>
<dbReference type="Gene3D" id="2.40.50.140">
    <property type="entry name" value="Nucleic acid-binding proteins"/>
    <property type="match status" value="1"/>
</dbReference>
<dbReference type="Pfam" id="PF00481">
    <property type="entry name" value="PP2C"/>
    <property type="match status" value="1"/>
</dbReference>
<dbReference type="InterPro" id="IPR015655">
    <property type="entry name" value="PP2C"/>
</dbReference>
<gene>
    <name evidence="4" type="ORF">EVOR1521_LOCUS26862</name>
</gene>
<feature type="compositionally biased region" description="Polar residues" evidence="1">
    <location>
        <begin position="219"/>
        <end position="235"/>
    </location>
</feature>
<dbReference type="InterPro" id="IPR001932">
    <property type="entry name" value="PPM-type_phosphatase-like_dom"/>
</dbReference>
<evidence type="ECO:0000313" key="5">
    <source>
        <dbReference type="Proteomes" id="UP001178507"/>
    </source>
</evidence>
<dbReference type="PROSITE" id="PS51857">
    <property type="entry name" value="CSD_2"/>
    <property type="match status" value="1"/>
</dbReference>
<proteinExistence type="predicted"/>